<reference evidence="8 9" key="1">
    <citation type="submission" date="2021-09" db="EMBL/GenBank/DDBJ databases">
        <title>Genomic insights and catalytic innovation underlie evolution of tropane alkaloids biosynthesis.</title>
        <authorList>
            <person name="Wang Y.-J."/>
            <person name="Tian T."/>
            <person name="Huang J.-P."/>
            <person name="Huang S.-X."/>
        </authorList>
    </citation>
    <scope>NUCLEOTIDE SEQUENCE [LARGE SCALE GENOMIC DNA]</scope>
    <source>
        <strain evidence="8">KIB-2018</strain>
        <tissue evidence="8">Leaf</tissue>
    </source>
</reference>
<dbReference type="Gene3D" id="3.30.70.270">
    <property type="match status" value="2"/>
</dbReference>
<dbReference type="FunFam" id="3.30.70.270:FF:000020">
    <property type="entry name" value="Transposon Tf2-6 polyprotein-like Protein"/>
    <property type="match status" value="1"/>
</dbReference>
<evidence type="ECO:0000256" key="3">
    <source>
        <dbReference type="ARBA" id="ARBA00022722"/>
    </source>
</evidence>
<feature type="domain" description="Integrase catalytic" evidence="7">
    <location>
        <begin position="488"/>
        <end position="652"/>
    </location>
</feature>
<dbReference type="InterPro" id="IPR000477">
    <property type="entry name" value="RT_dom"/>
</dbReference>
<evidence type="ECO:0000313" key="8">
    <source>
        <dbReference type="EMBL" id="KAJ8898588.1"/>
    </source>
</evidence>
<dbReference type="Gene3D" id="3.30.420.10">
    <property type="entry name" value="Ribonuclease H-like superfamily/Ribonuclease H"/>
    <property type="match status" value="1"/>
</dbReference>
<keyword evidence="1" id="KW-0808">Transferase</keyword>
<dbReference type="InterPro" id="IPR012337">
    <property type="entry name" value="RNaseH-like_sf"/>
</dbReference>
<dbReference type="InterPro" id="IPR001584">
    <property type="entry name" value="Integrase_cat-core"/>
</dbReference>
<dbReference type="InterPro" id="IPR043502">
    <property type="entry name" value="DNA/RNA_pol_sf"/>
</dbReference>
<dbReference type="PANTHER" id="PTHR37984">
    <property type="entry name" value="PROTEIN CBG26694"/>
    <property type="match status" value="1"/>
</dbReference>
<dbReference type="InterPro" id="IPR050951">
    <property type="entry name" value="Retrovirus_Pol_polyprotein"/>
</dbReference>
<dbReference type="GO" id="GO:0003676">
    <property type="term" value="F:nucleic acid binding"/>
    <property type="evidence" value="ECO:0007669"/>
    <property type="project" value="InterPro"/>
</dbReference>
<name>A0AAV8UAP9_9ROSI</name>
<dbReference type="GO" id="GO:0003964">
    <property type="term" value="F:RNA-directed DNA polymerase activity"/>
    <property type="evidence" value="ECO:0007669"/>
    <property type="project" value="UniProtKB-KW"/>
</dbReference>
<evidence type="ECO:0000256" key="6">
    <source>
        <dbReference type="ARBA" id="ARBA00022918"/>
    </source>
</evidence>
<dbReference type="Gene3D" id="3.10.10.10">
    <property type="entry name" value="HIV Type 1 Reverse Transcriptase, subunit A, domain 1"/>
    <property type="match status" value="1"/>
</dbReference>
<dbReference type="CDD" id="cd09274">
    <property type="entry name" value="RNase_HI_RT_Ty3"/>
    <property type="match status" value="1"/>
</dbReference>
<dbReference type="GO" id="GO:0015074">
    <property type="term" value="P:DNA integration"/>
    <property type="evidence" value="ECO:0007669"/>
    <property type="project" value="InterPro"/>
</dbReference>
<evidence type="ECO:0000313" key="9">
    <source>
        <dbReference type="Proteomes" id="UP001159364"/>
    </source>
</evidence>
<dbReference type="SUPFAM" id="SSF53098">
    <property type="entry name" value="Ribonuclease H-like"/>
    <property type="match status" value="1"/>
</dbReference>
<dbReference type="SUPFAM" id="SSF56672">
    <property type="entry name" value="DNA/RNA polymerases"/>
    <property type="match status" value="1"/>
</dbReference>
<evidence type="ECO:0000256" key="2">
    <source>
        <dbReference type="ARBA" id="ARBA00022695"/>
    </source>
</evidence>
<dbReference type="InterPro" id="IPR036397">
    <property type="entry name" value="RNaseH_sf"/>
</dbReference>
<dbReference type="Pfam" id="PF00665">
    <property type="entry name" value="rve"/>
    <property type="match status" value="1"/>
</dbReference>
<proteinExistence type="predicted"/>
<evidence type="ECO:0000256" key="4">
    <source>
        <dbReference type="ARBA" id="ARBA00022759"/>
    </source>
</evidence>
<dbReference type="CDD" id="cd01647">
    <property type="entry name" value="RT_LTR"/>
    <property type="match status" value="1"/>
</dbReference>
<organism evidence="8 9">
    <name type="scientific">Erythroxylum novogranatense</name>
    <dbReference type="NCBI Taxonomy" id="1862640"/>
    <lineage>
        <taxon>Eukaryota</taxon>
        <taxon>Viridiplantae</taxon>
        <taxon>Streptophyta</taxon>
        <taxon>Embryophyta</taxon>
        <taxon>Tracheophyta</taxon>
        <taxon>Spermatophyta</taxon>
        <taxon>Magnoliopsida</taxon>
        <taxon>eudicotyledons</taxon>
        <taxon>Gunneridae</taxon>
        <taxon>Pentapetalae</taxon>
        <taxon>rosids</taxon>
        <taxon>fabids</taxon>
        <taxon>Malpighiales</taxon>
        <taxon>Erythroxylaceae</taxon>
        <taxon>Erythroxylum</taxon>
    </lineage>
</organism>
<keyword evidence="6" id="KW-0695">RNA-directed DNA polymerase</keyword>
<evidence type="ECO:0000256" key="5">
    <source>
        <dbReference type="ARBA" id="ARBA00022801"/>
    </source>
</evidence>
<accession>A0AAV8UAP9</accession>
<dbReference type="InterPro" id="IPR043128">
    <property type="entry name" value="Rev_trsase/Diguanyl_cyclase"/>
</dbReference>
<gene>
    <name evidence="8" type="ORF">K2173_001485</name>
</gene>
<evidence type="ECO:0000256" key="1">
    <source>
        <dbReference type="ARBA" id="ARBA00022679"/>
    </source>
</evidence>
<keyword evidence="4" id="KW-0255">Endonuclease</keyword>
<keyword evidence="3" id="KW-0540">Nuclease</keyword>
<dbReference type="GO" id="GO:0004519">
    <property type="term" value="F:endonuclease activity"/>
    <property type="evidence" value="ECO:0007669"/>
    <property type="project" value="UniProtKB-KW"/>
</dbReference>
<protein>
    <recommendedName>
        <fullName evidence="7">Integrase catalytic domain-containing protein</fullName>
    </recommendedName>
</protein>
<dbReference type="EMBL" id="JAIWQS010000008">
    <property type="protein sequence ID" value="KAJ8898588.1"/>
    <property type="molecule type" value="Genomic_DNA"/>
</dbReference>
<dbReference type="Pfam" id="PF17917">
    <property type="entry name" value="RT_RNaseH"/>
    <property type="match status" value="1"/>
</dbReference>
<dbReference type="InterPro" id="IPR041373">
    <property type="entry name" value="RT_RNaseH"/>
</dbReference>
<keyword evidence="9" id="KW-1185">Reference proteome</keyword>
<dbReference type="AlphaFoldDB" id="A0AAV8UAP9"/>
<dbReference type="Pfam" id="PF00078">
    <property type="entry name" value="RVT_1"/>
    <property type="match status" value="1"/>
</dbReference>
<keyword evidence="5" id="KW-0378">Hydrolase</keyword>
<keyword evidence="2" id="KW-0548">Nucleotidyltransferase</keyword>
<evidence type="ECO:0000259" key="7">
    <source>
        <dbReference type="PROSITE" id="PS50994"/>
    </source>
</evidence>
<comment type="caution">
    <text evidence="8">The sequence shown here is derived from an EMBL/GenBank/DDBJ whole genome shotgun (WGS) entry which is preliminary data.</text>
</comment>
<dbReference type="PANTHER" id="PTHR37984:SF5">
    <property type="entry name" value="PROTEIN NYNRIN-LIKE"/>
    <property type="match status" value="1"/>
</dbReference>
<sequence length="800" mass="92879">MHKIILEEGAKPRRQAQHRLNPPMMEVVKKEIIKLLDAGMIYLISDSEWVSPVQVVPKKTVITVVENQDGELVPTRVQNGWRVCIDYRGLNALTKKDHFPLPFIDQMLERLVEKTHYCCLDGYSGFYQIPVAPEDQGKTTFTCAFGTFAFRRMSFRLCNVPATFQRCMVSIFYDYVKHTIKVFMDEFTVYGKSFDECLSNLAKILKRCIETNLVLNYEKSHFMVNKGLILGHIVSAQGIEVDKSKVDVVKSLPYPASVQEVRSFLSHAGFYRRFIKEFSKMTRPLCRLLQKDVKFELDDECKFTFDLLKEKLVSAPIIQPPDWDYPFEIMCNASDYTVGAVLGKRINKCSHVIYYASKMLDSTQSNYTTTEKELFSIVYALDKFCPYLVGTKVIVYSDHVALRYLLSKKDAKPRLIRWILLLQEFDLEIKDKKGCENTVLIISVEFPRSIQILSQSKMNFQMNNSLPHRRPIRGHAQDPCYPGPRNQMPLNPILVCEIFDVWGMDFMGPFPSSYGNLYIILVVDYVSKWVEAKATRTNDSKVVVDFVRSNIFVRFGTPRAIISDRGTHFCNRTVEALFKKYHVTHRTSTDYHPQTNGQAKISNREIKLIMEKTVNPNRKDWSLRLDDALWAYRMAYKTPIGMSPYRLVFGKACHLLVELEHRAYWAIKKCHLGMDEAGVHRKFQLQELEEIRNDAYENSRIYKLKTKAFHDEMLCRKSFKIGQKVLLYQSKLRLFPGKLWSRWVGPYVVRSIYPHGVVEIEELGTDKVFKVNGHRLKPFYKGFESHTIEGVNLEAPHLED</sequence>
<dbReference type="PROSITE" id="PS50994">
    <property type="entry name" value="INTEGRASE"/>
    <property type="match status" value="1"/>
</dbReference>
<dbReference type="Proteomes" id="UP001159364">
    <property type="component" value="Linkage Group LG08"/>
</dbReference>
<dbReference type="GO" id="GO:0016787">
    <property type="term" value="F:hydrolase activity"/>
    <property type="evidence" value="ECO:0007669"/>
    <property type="project" value="UniProtKB-KW"/>
</dbReference>